<dbReference type="GeneID" id="79391135"/>
<evidence type="ECO:0000313" key="1">
    <source>
        <dbReference type="EMBL" id="CAD0341886.1"/>
    </source>
</evidence>
<sequence length="503" mass="56406">MAHLTPYALSRLIVVLSEQYTPTGSVLLEGRKRGRNVTADQLEKVAELLDDWPRGFQRFLALRYGKEALEDKDGAGFRQAFHWALNTLSTAEASAGPIEFGFLRDQLYRFGENYLSREQLVRGDRVRRPIATSWGALLDVALEANADPRALVKGMREDDALSVQTDYRRLNRNLIVDPRWLEKYKISQYAPIHERDAADTIGISASLLSAFRKGGIYESHFYARSIGGYSEEDVGRFAKILSDLTAQYSIDATPGGITLDGISFRTTKSLELRTELMVKLQIQHPDVWSRQRTTVDDHGEVEVWVYGHNPAIVGRASVENDPRLLVRYPSGDIVTAQSASDMAALLIEDGFKQHDVALARPGGDITSPDQHTSQAFLRVWDEEWKRLAALQERISSGFPDWFDARKVSRLLRLDDPRNITKLEAQGKLLGILLPVWGQRIYPTFQFDATTLKPQIAELLSYLPRDPNGWAQAIWLISSNKQLGGSAPIDMAEDLAALVQATSP</sequence>
<evidence type="ECO:0000313" key="2">
    <source>
        <dbReference type="EMBL" id="CAD1796982.1"/>
    </source>
</evidence>
<dbReference type="KEGG" id="xeu:XSP_003839"/>
<dbReference type="EMBL" id="LR861803">
    <property type="protein sequence ID" value="CAD1796982.1"/>
    <property type="molecule type" value="Genomic_DNA"/>
</dbReference>
<name>A0A8E4E5W8_9XANT</name>
<proteinExistence type="predicted"/>
<evidence type="ECO:0000313" key="3">
    <source>
        <dbReference type="Proteomes" id="UP000515493"/>
    </source>
</evidence>
<dbReference type="Proteomes" id="UP000515493">
    <property type="component" value="Chromosome"/>
</dbReference>
<organism evidence="1">
    <name type="scientific">Xanthomonas euroxanthea</name>
    <dbReference type="NCBI Taxonomy" id="2259622"/>
    <lineage>
        <taxon>Bacteria</taxon>
        <taxon>Pseudomonadati</taxon>
        <taxon>Pseudomonadota</taxon>
        <taxon>Gammaproteobacteria</taxon>
        <taxon>Lysobacterales</taxon>
        <taxon>Lysobacteraceae</taxon>
        <taxon>Xanthomonas</taxon>
    </lineage>
</organism>
<gene>
    <name evidence="1" type="ORF">XSP_003839</name>
</gene>
<dbReference type="AlphaFoldDB" id="A0A8E4E5W8"/>
<reference evidence="1 3" key="1">
    <citation type="submission" date="2020-07" db="EMBL/GenBank/DDBJ databases">
        <authorList>
            <person name="Teixeira M."/>
        </authorList>
    </citation>
    <scope>NUCLEOTIDE SEQUENCE</scope>
    <source>
        <strain evidence="2">1</strain>
        <strain evidence="1">Xanthomonas sp. CPBF 367</strain>
    </source>
</reference>
<protein>
    <submittedName>
        <fullName evidence="1">Uncharacterized protein</fullName>
    </submittedName>
</protein>
<dbReference type="RefSeq" id="WP_147421325.1">
    <property type="nucleotide sequence ID" value="NZ_LR861803.1"/>
</dbReference>
<accession>A0A8E4E5W8</accession>
<dbReference type="EMBL" id="LR824641">
    <property type="protein sequence ID" value="CAD0341886.1"/>
    <property type="molecule type" value="Genomic_DNA"/>
</dbReference>